<gene>
    <name evidence="1" type="ORF">LV85_04295</name>
</gene>
<evidence type="ECO:0000313" key="2">
    <source>
        <dbReference type="Proteomes" id="UP000248882"/>
    </source>
</evidence>
<dbReference type="AlphaFoldDB" id="A0A2W7QDV9"/>
<evidence type="ECO:0000313" key="1">
    <source>
        <dbReference type="EMBL" id="PZX46411.1"/>
    </source>
</evidence>
<accession>A0A2W7QDV9</accession>
<dbReference type="RefSeq" id="WP_111323281.1">
    <property type="nucleotide sequence ID" value="NZ_QKZT01000032.1"/>
</dbReference>
<dbReference type="OrthoDB" id="7478530at2"/>
<proteinExistence type="predicted"/>
<dbReference type="EMBL" id="QKZT01000032">
    <property type="protein sequence ID" value="PZX46411.1"/>
    <property type="molecule type" value="Genomic_DNA"/>
</dbReference>
<protein>
    <recommendedName>
        <fullName evidence="3">HPt domain-containing protein</fullName>
    </recommendedName>
</protein>
<comment type="caution">
    <text evidence="1">The sequence shown here is derived from an EMBL/GenBank/DDBJ whole genome shotgun (WGS) entry which is preliminary data.</text>
</comment>
<name>A0A2W7QDV9_9BACT</name>
<organism evidence="1 2">
    <name type="scientific">Algoriphagus chordae</name>
    <dbReference type="NCBI Taxonomy" id="237019"/>
    <lineage>
        <taxon>Bacteria</taxon>
        <taxon>Pseudomonadati</taxon>
        <taxon>Bacteroidota</taxon>
        <taxon>Cytophagia</taxon>
        <taxon>Cytophagales</taxon>
        <taxon>Cyclobacteriaceae</taxon>
        <taxon>Algoriphagus</taxon>
    </lineage>
</organism>
<evidence type="ECO:0008006" key="3">
    <source>
        <dbReference type="Google" id="ProtNLM"/>
    </source>
</evidence>
<sequence length="116" mass="13507">METIYPELDNLISEMSDGDEAFQKKLTLAIYHGLVELKEKYAEGSSEKDKVKLHLIRHKLKPTLNIFELSHIMEELQLGKEIIETEGFESSSFASHYHRLQEKLDIGIKRVYELTE</sequence>
<reference evidence="1 2" key="1">
    <citation type="submission" date="2018-06" db="EMBL/GenBank/DDBJ databases">
        <title>Genomic Encyclopedia of Archaeal and Bacterial Type Strains, Phase II (KMG-II): from individual species to whole genera.</title>
        <authorList>
            <person name="Goeker M."/>
        </authorList>
    </citation>
    <scope>NUCLEOTIDE SEQUENCE [LARGE SCALE GENOMIC DNA]</scope>
    <source>
        <strain evidence="1 2">DSM 19830</strain>
    </source>
</reference>
<dbReference type="Proteomes" id="UP000248882">
    <property type="component" value="Unassembled WGS sequence"/>
</dbReference>
<keyword evidence="2" id="KW-1185">Reference proteome</keyword>